<accession>X1HN96</accession>
<gene>
    <name evidence="1" type="ORF">S03H2_34793</name>
</gene>
<dbReference type="AlphaFoldDB" id="X1HN96"/>
<reference evidence="1" key="1">
    <citation type="journal article" date="2014" name="Front. Microbiol.">
        <title>High frequency of phylogenetically diverse reductive dehalogenase-homologous genes in deep subseafloor sedimentary metagenomes.</title>
        <authorList>
            <person name="Kawai M."/>
            <person name="Futagami T."/>
            <person name="Toyoda A."/>
            <person name="Takaki Y."/>
            <person name="Nishi S."/>
            <person name="Hori S."/>
            <person name="Arai W."/>
            <person name="Tsubouchi T."/>
            <person name="Morono Y."/>
            <person name="Uchiyama I."/>
            <person name="Ito T."/>
            <person name="Fujiyama A."/>
            <person name="Inagaki F."/>
            <person name="Takami H."/>
        </authorList>
    </citation>
    <scope>NUCLEOTIDE SEQUENCE</scope>
    <source>
        <strain evidence="1">Expedition CK06-06</strain>
    </source>
</reference>
<name>X1HN96_9ZZZZ</name>
<proteinExistence type="predicted"/>
<feature type="non-terminal residue" evidence="1">
    <location>
        <position position="68"/>
    </location>
</feature>
<protein>
    <recommendedName>
        <fullName evidence="2">Methyltransferase type 11 domain-containing protein</fullName>
    </recommendedName>
</protein>
<sequence>MEEYDLILDATAGNRMIWKNKHPPNIVFMDKRVDFNLLPDVNAVWEHSPFRDDVFDCVIFDPPHLVNP</sequence>
<organism evidence="1">
    <name type="scientific">marine sediment metagenome</name>
    <dbReference type="NCBI Taxonomy" id="412755"/>
    <lineage>
        <taxon>unclassified sequences</taxon>
        <taxon>metagenomes</taxon>
        <taxon>ecological metagenomes</taxon>
    </lineage>
</organism>
<comment type="caution">
    <text evidence="1">The sequence shown here is derived from an EMBL/GenBank/DDBJ whole genome shotgun (WGS) entry which is preliminary data.</text>
</comment>
<dbReference type="EMBL" id="BARU01021251">
    <property type="protein sequence ID" value="GAH58480.1"/>
    <property type="molecule type" value="Genomic_DNA"/>
</dbReference>
<evidence type="ECO:0000313" key="1">
    <source>
        <dbReference type="EMBL" id="GAH58480.1"/>
    </source>
</evidence>
<evidence type="ECO:0008006" key="2">
    <source>
        <dbReference type="Google" id="ProtNLM"/>
    </source>
</evidence>